<reference evidence="5 7" key="2">
    <citation type="submission" date="2018-06" db="EMBL/GenBank/DDBJ databases">
        <authorList>
            <consortium name="IHU Genomes"/>
        </authorList>
    </citation>
    <scope>NUCLEOTIDE SEQUENCE [LARGE SCALE GENOMIC DNA]</scope>
    <source>
        <strain evidence="5 7">NEC25</strain>
    </source>
</reference>
<dbReference type="PROSITE" id="PS51186">
    <property type="entry name" value="GNAT"/>
    <property type="match status" value="1"/>
</dbReference>
<dbReference type="Proteomes" id="UP001189143">
    <property type="component" value="Unassembled WGS sequence"/>
</dbReference>
<evidence type="ECO:0000313" key="5">
    <source>
        <dbReference type="EMBL" id="VCT84061.1"/>
    </source>
</evidence>
<evidence type="ECO:0000313" key="3">
    <source>
        <dbReference type="EMBL" id="CAI3645446.1"/>
    </source>
</evidence>
<dbReference type="EMBL" id="CAKJVE010000004">
    <property type="protein sequence ID" value="CAG9708855.1"/>
    <property type="molecule type" value="Genomic_DNA"/>
</dbReference>
<protein>
    <submittedName>
        <fullName evidence="4 5">Acetyltransferase</fullName>
        <ecNumber evidence="5">2.3.1.-</ecNumber>
    </submittedName>
</protein>
<keyword evidence="6" id="KW-1185">Reference proteome</keyword>
<dbReference type="CDD" id="cd04301">
    <property type="entry name" value="NAT_SF"/>
    <property type="match status" value="1"/>
</dbReference>
<organism evidence="4 6">
    <name type="scientific">Clostridium neonatale</name>
    <dbReference type="NCBI Taxonomy" id="137838"/>
    <lineage>
        <taxon>Bacteria</taxon>
        <taxon>Bacillati</taxon>
        <taxon>Bacillota</taxon>
        <taxon>Clostridia</taxon>
        <taxon>Eubacteriales</taxon>
        <taxon>Clostridiaceae</taxon>
        <taxon>Clostridium</taxon>
    </lineage>
</organism>
<dbReference type="Gene3D" id="3.40.630.30">
    <property type="match status" value="1"/>
</dbReference>
<dbReference type="InterPro" id="IPR016181">
    <property type="entry name" value="Acyl_CoA_acyltransferase"/>
</dbReference>
<sequence>MERLQDKIEYVFIDNKSHLYEQSIDLRYDEFYKNFNRTRESIFDEFEDKSIRIVACIDNKVIGNARLFIDEEKNAEITQVVVHKEYRGMNIGAEIMKKLLLYAKDNNVKKAELDARIYAVNFYNNLGFKSKGEIFASKKTGLPHIRMEMFL</sequence>
<dbReference type="InterPro" id="IPR039143">
    <property type="entry name" value="GNPNAT1-like"/>
</dbReference>
<reference evidence="2" key="3">
    <citation type="submission" date="2021-10" db="EMBL/GenBank/DDBJ databases">
        <authorList>
            <person name="Mesa V."/>
        </authorList>
    </citation>
    <scope>NUCLEOTIDE SEQUENCE</scope>
    <source>
        <strain evidence="2">CC3_PB</strain>
    </source>
</reference>
<dbReference type="OrthoDB" id="9787920at2"/>
<feature type="domain" description="N-acetyltransferase" evidence="1">
    <location>
        <begin position="10"/>
        <end position="151"/>
    </location>
</feature>
<dbReference type="InterPro" id="IPR000182">
    <property type="entry name" value="GNAT_dom"/>
</dbReference>
<dbReference type="Proteomes" id="UP000220840">
    <property type="component" value="Unassembled WGS sequence"/>
</dbReference>
<dbReference type="Pfam" id="PF00583">
    <property type="entry name" value="Acetyltransf_1"/>
    <property type="match status" value="1"/>
</dbReference>
<reference evidence="4 6" key="1">
    <citation type="submission" date="2017-10" db="EMBL/GenBank/DDBJ databases">
        <title>Effective Description of Clostridium neonatale sp. nov. linked to necrotizing enterocolitis in neonates and a clarification of species assignable to the genus Clostridium (Prazmowski 1880) emend. Lawson and Rainey 2016.</title>
        <authorList>
            <person name="Bernard K."/>
            <person name="Burdz T."/>
            <person name="Wiebe D."/>
            <person name="Balcewich B."/>
            <person name="Alfa M."/>
            <person name="Bernier A.-M."/>
        </authorList>
    </citation>
    <scope>NUCLEOTIDE SEQUENCE [LARGE SCALE GENOMIC DNA]</scope>
    <source>
        <strain evidence="4 6">LCDC99A005</strain>
    </source>
</reference>
<evidence type="ECO:0000313" key="4">
    <source>
        <dbReference type="EMBL" id="PEG30653.1"/>
    </source>
</evidence>
<keyword evidence="5" id="KW-0012">Acyltransferase</keyword>
<dbReference type="Proteomes" id="UP000431451">
    <property type="component" value="Unassembled WGS sequence"/>
</dbReference>
<reference evidence="3" key="4">
    <citation type="submission" date="2022-10" db="EMBL/GenBank/DDBJ databases">
        <authorList>
            <person name="Aires J."/>
            <person name="Mesa V."/>
        </authorList>
    </citation>
    <scope>NUCLEOTIDE SEQUENCE</scope>
    <source>
        <strain evidence="3">Clostridium neonatale JD116</strain>
    </source>
</reference>
<proteinExistence type="predicted"/>
<dbReference type="EC" id="2.3.1.-" evidence="5"/>
<gene>
    <name evidence="3" type="ORF">CNEO2_40170</name>
    <name evidence="2" type="ORF">CNEO_43866</name>
    <name evidence="5" type="ORF">CNEONATNEC25_01660</name>
    <name evidence="4" type="ORF">CQ394_02710</name>
</gene>
<dbReference type="Proteomes" id="UP000789738">
    <property type="component" value="Unassembled WGS sequence"/>
</dbReference>
<evidence type="ECO:0000313" key="7">
    <source>
        <dbReference type="Proteomes" id="UP000431451"/>
    </source>
</evidence>
<dbReference type="RefSeq" id="WP_058294824.1">
    <property type="nucleotide sequence ID" value="NZ_CAKJVE010000004.1"/>
</dbReference>
<accession>A0A2A7MGS8</accession>
<keyword evidence="4" id="KW-0808">Transferase</keyword>
<dbReference type="PANTHER" id="PTHR13355">
    <property type="entry name" value="GLUCOSAMINE 6-PHOSPHATE N-ACETYLTRANSFERASE"/>
    <property type="match status" value="1"/>
</dbReference>
<dbReference type="SUPFAM" id="SSF55729">
    <property type="entry name" value="Acyl-CoA N-acyltransferases (Nat)"/>
    <property type="match status" value="1"/>
</dbReference>
<evidence type="ECO:0000259" key="1">
    <source>
        <dbReference type="PROSITE" id="PS51186"/>
    </source>
</evidence>
<dbReference type="STRING" id="137838.GCA_001458595_02001"/>
<dbReference type="EMBL" id="UWJD01000001">
    <property type="protein sequence ID" value="VCT84061.1"/>
    <property type="molecule type" value="Genomic_DNA"/>
</dbReference>
<dbReference type="EMBL" id="PDCJ01000001">
    <property type="protein sequence ID" value="PEG30653.1"/>
    <property type="molecule type" value="Genomic_DNA"/>
</dbReference>
<evidence type="ECO:0000313" key="6">
    <source>
        <dbReference type="Proteomes" id="UP000220840"/>
    </source>
</evidence>
<dbReference type="GO" id="GO:0008080">
    <property type="term" value="F:N-acetyltransferase activity"/>
    <property type="evidence" value="ECO:0007669"/>
    <property type="project" value="TreeGrafter"/>
</dbReference>
<evidence type="ECO:0000313" key="2">
    <source>
        <dbReference type="EMBL" id="CAG9708855.1"/>
    </source>
</evidence>
<name>A0A2A7MGS8_9CLOT</name>
<dbReference type="EMBL" id="CAMTCP010000248">
    <property type="protein sequence ID" value="CAI3645446.1"/>
    <property type="molecule type" value="Genomic_DNA"/>
</dbReference>
<dbReference type="AlphaFoldDB" id="A0A2A7MGS8"/>